<dbReference type="Proteomes" id="UP000646749">
    <property type="component" value="Unassembled WGS sequence"/>
</dbReference>
<comment type="caution">
    <text evidence="2">The sequence shown here is derived from an EMBL/GenBank/DDBJ whole genome shotgun (WGS) entry which is preliminary data.</text>
</comment>
<feature type="region of interest" description="Disordered" evidence="1">
    <location>
        <begin position="1"/>
        <end position="27"/>
    </location>
</feature>
<gene>
    <name evidence="2" type="ORF">Pen02_58190</name>
</gene>
<sequence>MARVTKRDLVAEDSTLGSTNQDPPAAWKVNKMTPPLAASAEQDDTLTWKPSRQEWDAFVQRQLDELGLTYEALADQAARRDFRSPEALVLWTMIG</sequence>
<evidence type="ECO:0000256" key="1">
    <source>
        <dbReference type="SAM" id="MobiDB-lite"/>
    </source>
</evidence>
<evidence type="ECO:0000313" key="3">
    <source>
        <dbReference type="Proteomes" id="UP000646749"/>
    </source>
</evidence>
<dbReference type="EMBL" id="BONW01000030">
    <property type="protein sequence ID" value="GIG90883.1"/>
    <property type="molecule type" value="Genomic_DNA"/>
</dbReference>
<accession>A0ABQ4E853</accession>
<feature type="compositionally biased region" description="Basic and acidic residues" evidence="1">
    <location>
        <begin position="1"/>
        <end position="10"/>
    </location>
</feature>
<protein>
    <submittedName>
        <fullName evidence="2">Uncharacterized protein</fullName>
    </submittedName>
</protein>
<organism evidence="2 3">
    <name type="scientific">Plantactinospora endophytica</name>
    <dbReference type="NCBI Taxonomy" id="673535"/>
    <lineage>
        <taxon>Bacteria</taxon>
        <taxon>Bacillati</taxon>
        <taxon>Actinomycetota</taxon>
        <taxon>Actinomycetes</taxon>
        <taxon>Micromonosporales</taxon>
        <taxon>Micromonosporaceae</taxon>
        <taxon>Plantactinospora</taxon>
    </lineage>
</organism>
<name>A0ABQ4E853_9ACTN</name>
<reference evidence="2 3" key="1">
    <citation type="submission" date="2021-01" db="EMBL/GenBank/DDBJ databases">
        <title>Whole genome shotgun sequence of Plantactinospora endophytica NBRC 110450.</title>
        <authorList>
            <person name="Komaki H."/>
            <person name="Tamura T."/>
        </authorList>
    </citation>
    <scope>NUCLEOTIDE SEQUENCE [LARGE SCALE GENOMIC DNA]</scope>
    <source>
        <strain evidence="2 3">NBRC 110450</strain>
    </source>
</reference>
<evidence type="ECO:0000313" key="2">
    <source>
        <dbReference type="EMBL" id="GIG90883.1"/>
    </source>
</evidence>
<proteinExistence type="predicted"/>
<keyword evidence="3" id="KW-1185">Reference proteome</keyword>